<keyword evidence="4" id="KW-1185">Reference proteome</keyword>
<organism evidence="3 4">
    <name type="scientific">Photobacterium aquae</name>
    <dbReference type="NCBI Taxonomy" id="1195763"/>
    <lineage>
        <taxon>Bacteria</taxon>
        <taxon>Pseudomonadati</taxon>
        <taxon>Pseudomonadota</taxon>
        <taxon>Gammaproteobacteria</taxon>
        <taxon>Vibrionales</taxon>
        <taxon>Vibrionaceae</taxon>
        <taxon>Photobacterium</taxon>
    </lineage>
</organism>
<dbReference type="InterPro" id="IPR036425">
    <property type="entry name" value="MoaB/Mog-like_dom_sf"/>
</dbReference>
<dbReference type="Pfam" id="PF00994">
    <property type="entry name" value="MoCF_biosynth"/>
    <property type="match status" value="1"/>
</dbReference>
<dbReference type="PATRIC" id="fig|1195763.3.peg.487"/>
<protein>
    <recommendedName>
        <fullName evidence="1">CinA-like protein</fullName>
    </recommendedName>
</protein>
<dbReference type="EMBL" id="LDOT01000002">
    <property type="protein sequence ID" value="KLV09342.1"/>
    <property type="molecule type" value="Genomic_DNA"/>
</dbReference>
<reference evidence="3 4" key="1">
    <citation type="submission" date="2015-05" db="EMBL/GenBank/DDBJ databases">
        <title>Photobacterium galathea sp. nov.</title>
        <authorList>
            <person name="Machado H."/>
            <person name="Gram L."/>
        </authorList>
    </citation>
    <scope>NUCLEOTIDE SEQUENCE [LARGE SCALE GENOMIC DNA]</scope>
    <source>
        <strain evidence="3 4">CGMCC 1.12159</strain>
    </source>
</reference>
<gene>
    <name evidence="3" type="ORF">ABT56_02245</name>
</gene>
<dbReference type="PANTHER" id="PTHR13939:SF0">
    <property type="entry name" value="NMN AMIDOHYDROLASE-LIKE PROTEIN YFAY"/>
    <property type="match status" value="1"/>
</dbReference>
<feature type="domain" description="MoaB/Mog" evidence="2">
    <location>
        <begin position="1"/>
        <end position="166"/>
    </location>
</feature>
<dbReference type="NCBIfam" id="TIGR00200">
    <property type="entry name" value="cinA_nterm"/>
    <property type="match status" value="1"/>
</dbReference>
<dbReference type="PIRSF" id="PIRSF006728">
    <property type="entry name" value="CinA"/>
    <property type="match status" value="1"/>
</dbReference>
<dbReference type="InterPro" id="IPR036653">
    <property type="entry name" value="CinA-like_C"/>
</dbReference>
<evidence type="ECO:0000313" key="4">
    <source>
        <dbReference type="Proteomes" id="UP000036097"/>
    </source>
</evidence>
<dbReference type="InterPro" id="IPR008135">
    <property type="entry name" value="Competence-induced_CinA"/>
</dbReference>
<dbReference type="Gene3D" id="3.30.70.2860">
    <property type="match status" value="1"/>
</dbReference>
<dbReference type="Proteomes" id="UP000036097">
    <property type="component" value="Unassembled WGS sequence"/>
</dbReference>
<dbReference type="InterPro" id="IPR001453">
    <property type="entry name" value="MoaB/Mog_dom"/>
</dbReference>
<sequence length="398" mass="43216">MISTGEEVLHGDITDTNAAWLSRLFFEQGYALSRRTTVGDQLDGLAREIEHCSLTADIVVVNGGLGPTSDDLTAQAAAMAANTGLELSEHWVAEMEAKYARMGREMPETNLKQALLPQGAEILDNPVGTACGFVMRINRAIVLFTPGVPSEFKIMVQDQVLPYLKALFPSVVSQVCQRLYTFGLSESGISQTLSSLVVPEGVVIGYRSALPFIEVKVFAPQNCPNVSAFYRTIIEMLGDNVVGIGQPMLSEISGLLQENAMTVSVIEEFTGGALVNELHRDEACASLLKDGRFARDFAKTDKDLASLAEAHRRETNADVVLVVGGKRHEAVSVALAGKGAVWVQQVASKRQYSQSSYRTVIATLALDMLRRYLCGMPVFGHYESLSSLSSFSNERRTG</sequence>
<dbReference type="AlphaFoldDB" id="A0A0J1K4L5"/>
<dbReference type="SUPFAM" id="SSF142433">
    <property type="entry name" value="CinA-like"/>
    <property type="match status" value="1"/>
</dbReference>
<dbReference type="HAMAP" id="MF_00226_B">
    <property type="entry name" value="CinA_B"/>
    <property type="match status" value="1"/>
</dbReference>
<dbReference type="NCBIfam" id="TIGR00177">
    <property type="entry name" value="molyb_syn"/>
    <property type="match status" value="1"/>
</dbReference>
<evidence type="ECO:0000259" key="2">
    <source>
        <dbReference type="SMART" id="SM00852"/>
    </source>
</evidence>
<proteinExistence type="inferred from homology"/>
<comment type="similarity">
    <text evidence="1">Belongs to the CinA family.</text>
</comment>
<comment type="caution">
    <text evidence="3">The sequence shown here is derived from an EMBL/GenBank/DDBJ whole genome shotgun (WGS) entry which is preliminary data.</text>
</comment>
<dbReference type="CDD" id="cd00885">
    <property type="entry name" value="cinA"/>
    <property type="match status" value="1"/>
</dbReference>
<dbReference type="PANTHER" id="PTHR13939">
    <property type="entry name" value="NICOTINAMIDE-NUCLEOTIDE AMIDOHYDROLASE PNCC"/>
    <property type="match status" value="1"/>
</dbReference>
<evidence type="ECO:0000313" key="3">
    <source>
        <dbReference type="EMBL" id="KLV09342.1"/>
    </source>
</evidence>
<accession>A0A0J1K4L5</accession>
<dbReference type="SUPFAM" id="SSF53218">
    <property type="entry name" value="Molybdenum cofactor biosynthesis proteins"/>
    <property type="match status" value="1"/>
</dbReference>
<dbReference type="Gene3D" id="3.40.980.10">
    <property type="entry name" value="MoaB/Mog-like domain"/>
    <property type="match status" value="1"/>
</dbReference>
<name>A0A0J1K4L5_9GAMM</name>
<dbReference type="InterPro" id="IPR050101">
    <property type="entry name" value="CinA"/>
</dbReference>
<dbReference type="STRING" id="1195763.ABT56_02245"/>
<evidence type="ECO:0000256" key="1">
    <source>
        <dbReference type="HAMAP-Rule" id="MF_00226"/>
    </source>
</evidence>
<dbReference type="SMART" id="SM00852">
    <property type="entry name" value="MoCF_biosynth"/>
    <property type="match status" value="1"/>
</dbReference>